<reference evidence="5" key="1">
    <citation type="submission" date="2023-08" db="EMBL/GenBank/DDBJ databases">
        <authorList>
            <person name="Chen Y."/>
            <person name="Shah S."/>
            <person name="Dougan E. K."/>
            <person name="Thang M."/>
            <person name="Chan C."/>
        </authorList>
    </citation>
    <scope>NUCLEOTIDE SEQUENCE</scope>
</reference>
<sequence>MFKGRSLAMLGAALATVTTVVIYLEWRAVQDIRQASGSDLHSLLQKGRHALLKKMVQGGGPVGQAAGGALAALERAPAPQLRGHSERPTAPPIASAAAPAESTAAAMEFTGTLPTFPTPREVRHESCLREFQIRDLPRVSLVRRSFWGKPRMRSAMAPQLVSLEEARALGLAPVPKGGSEYEREKEALKEFGVNLSKDHMDGYRYRPERVDKDLALVKRPWDVPLLYQLGPDSVVLCEDYETWDNPEFKLEIREGIAYCTLNRPEANNAMNGGIGGGLHDACRILAQRTDVRIVVFTGNGRMFCAGGDPKSFQAAQKQAGAIAGDGDKMQGPTPGPAIAMAGTMLIEGNKMSATGFARDMYAMSSLPQFTICCMNGSAMGGGFGLVCACDYVIATKQAHATLSEVKLGVIPAVISPHVSRTIGTANCKRLFCTAENANMQTAMEIGLVHKIVDSPKEFPAAIKEMASKIQMLAPGAVGAAKQVLLDCLNQPITNGLIEYTAKEYLKLRRGKECEAGMEALKSKQKPPWVKPIDVKEE</sequence>
<dbReference type="InterPro" id="IPR051683">
    <property type="entry name" value="Enoyl-CoA_Hydratase/Isomerase"/>
</dbReference>
<comment type="similarity">
    <text evidence="1">Belongs to the enoyl-CoA hydratase/isomerase family.</text>
</comment>
<dbReference type="CDD" id="cd06558">
    <property type="entry name" value="crotonase-like"/>
    <property type="match status" value="1"/>
</dbReference>
<keyword evidence="6" id="KW-1185">Reference proteome</keyword>
<keyword evidence="3" id="KW-0812">Transmembrane</keyword>
<protein>
    <recommendedName>
        <fullName evidence="4">Enoyl-CoA hydratase/isomerase domain-containing protein</fullName>
    </recommendedName>
</protein>
<feature type="domain" description="Enoyl-CoA hydratase/isomerase" evidence="4">
    <location>
        <begin position="258"/>
        <end position="467"/>
    </location>
</feature>
<dbReference type="Gene3D" id="1.10.12.10">
    <property type="entry name" value="Lyase 2-enoyl-coa Hydratase, Chain A, domain 2"/>
    <property type="match status" value="1"/>
</dbReference>
<evidence type="ECO:0000256" key="3">
    <source>
        <dbReference type="SAM" id="Phobius"/>
    </source>
</evidence>
<dbReference type="EMBL" id="CAUJNA010000959">
    <property type="protein sequence ID" value="CAJ1382942.1"/>
    <property type="molecule type" value="Genomic_DNA"/>
</dbReference>
<proteinExistence type="inferred from homology"/>
<comment type="caution">
    <text evidence="5">The sequence shown here is derived from an EMBL/GenBank/DDBJ whole genome shotgun (WGS) entry which is preliminary data.</text>
</comment>
<evidence type="ECO:0000256" key="1">
    <source>
        <dbReference type="ARBA" id="ARBA00005254"/>
    </source>
</evidence>
<keyword evidence="3" id="KW-1133">Transmembrane helix</keyword>
<name>A0AA36I8Z5_9DINO</name>
<dbReference type="PANTHER" id="PTHR42964">
    <property type="entry name" value="ENOYL-COA HYDRATASE"/>
    <property type="match status" value="1"/>
</dbReference>
<feature type="region of interest" description="Disordered" evidence="2">
    <location>
        <begin position="78"/>
        <end position="98"/>
    </location>
</feature>
<accession>A0AA36I8Z5</accession>
<feature type="transmembrane region" description="Helical" evidence="3">
    <location>
        <begin position="7"/>
        <end position="26"/>
    </location>
</feature>
<evidence type="ECO:0000313" key="6">
    <source>
        <dbReference type="Proteomes" id="UP001178507"/>
    </source>
</evidence>
<dbReference type="SUPFAM" id="SSF52096">
    <property type="entry name" value="ClpP/crotonase"/>
    <property type="match status" value="1"/>
</dbReference>
<evidence type="ECO:0000259" key="4">
    <source>
        <dbReference type="Pfam" id="PF16113"/>
    </source>
</evidence>
<dbReference type="Pfam" id="PF16113">
    <property type="entry name" value="ECH_2"/>
    <property type="match status" value="1"/>
</dbReference>
<dbReference type="PANTHER" id="PTHR42964:SF1">
    <property type="entry name" value="POLYKETIDE BIOSYNTHESIS ENOYL-COA HYDRATASE PKSH-RELATED"/>
    <property type="match status" value="1"/>
</dbReference>
<dbReference type="AlphaFoldDB" id="A0AA36I8Z5"/>
<dbReference type="InterPro" id="IPR014748">
    <property type="entry name" value="Enoyl-CoA_hydra_C"/>
</dbReference>
<evidence type="ECO:0000256" key="2">
    <source>
        <dbReference type="SAM" id="MobiDB-lite"/>
    </source>
</evidence>
<keyword evidence="3" id="KW-0472">Membrane</keyword>
<dbReference type="Gene3D" id="3.90.226.10">
    <property type="entry name" value="2-enoyl-CoA Hydratase, Chain A, domain 1"/>
    <property type="match status" value="1"/>
</dbReference>
<evidence type="ECO:0000313" key="5">
    <source>
        <dbReference type="EMBL" id="CAJ1382942.1"/>
    </source>
</evidence>
<dbReference type="InterPro" id="IPR029045">
    <property type="entry name" value="ClpP/crotonase-like_dom_sf"/>
</dbReference>
<dbReference type="InterPro" id="IPR045004">
    <property type="entry name" value="ECH_dom"/>
</dbReference>
<dbReference type="Proteomes" id="UP001178507">
    <property type="component" value="Unassembled WGS sequence"/>
</dbReference>
<organism evidence="5 6">
    <name type="scientific">Effrenium voratum</name>
    <dbReference type="NCBI Taxonomy" id="2562239"/>
    <lineage>
        <taxon>Eukaryota</taxon>
        <taxon>Sar</taxon>
        <taxon>Alveolata</taxon>
        <taxon>Dinophyceae</taxon>
        <taxon>Suessiales</taxon>
        <taxon>Symbiodiniaceae</taxon>
        <taxon>Effrenium</taxon>
    </lineage>
</organism>
<gene>
    <name evidence="5" type="ORF">EVOR1521_LOCUS10188</name>
</gene>